<feature type="transmembrane region" description="Helical" evidence="1">
    <location>
        <begin position="73"/>
        <end position="91"/>
    </location>
</feature>
<reference evidence="2 3" key="1">
    <citation type="journal article" date="2014" name="Nature">
        <title>An environmental bacterial taxon with a large and distinct metabolic repertoire.</title>
        <authorList>
            <person name="Wilson M.C."/>
            <person name="Mori T."/>
            <person name="Ruckert C."/>
            <person name="Uria A.R."/>
            <person name="Helf M.J."/>
            <person name="Takada K."/>
            <person name="Gernert C."/>
            <person name="Steffens U.A."/>
            <person name="Heycke N."/>
            <person name="Schmitt S."/>
            <person name="Rinke C."/>
            <person name="Helfrich E.J."/>
            <person name="Brachmann A.O."/>
            <person name="Gurgui C."/>
            <person name="Wakimoto T."/>
            <person name="Kracht M."/>
            <person name="Crusemann M."/>
            <person name="Hentschel U."/>
            <person name="Abe I."/>
            <person name="Matsunaga S."/>
            <person name="Kalinowski J."/>
            <person name="Takeyama H."/>
            <person name="Piel J."/>
        </authorList>
    </citation>
    <scope>NUCLEOTIDE SEQUENCE [LARGE SCALE GENOMIC DNA]</scope>
    <source>
        <strain evidence="3">TSY2</strain>
    </source>
</reference>
<keyword evidence="1" id="KW-1133">Transmembrane helix</keyword>
<protein>
    <submittedName>
        <fullName evidence="2">Uncharacterized protein</fullName>
    </submittedName>
</protein>
<organism evidence="2 3">
    <name type="scientific">Candidatus Entotheonella gemina</name>
    <dbReference type="NCBI Taxonomy" id="1429439"/>
    <lineage>
        <taxon>Bacteria</taxon>
        <taxon>Pseudomonadati</taxon>
        <taxon>Nitrospinota/Tectimicrobiota group</taxon>
        <taxon>Candidatus Tectimicrobiota</taxon>
        <taxon>Candidatus Entotheonellia</taxon>
        <taxon>Candidatus Entotheonellales</taxon>
        <taxon>Candidatus Entotheonellaceae</taxon>
        <taxon>Candidatus Entotheonella</taxon>
    </lineage>
</organism>
<proteinExistence type="predicted"/>
<evidence type="ECO:0000313" key="3">
    <source>
        <dbReference type="Proteomes" id="UP000019140"/>
    </source>
</evidence>
<keyword evidence="1" id="KW-0472">Membrane</keyword>
<dbReference type="EMBL" id="AZHX01001344">
    <property type="protein sequence ID" value="ETX03949.1"/>
    <property type="molecule type" value="Genomic_DNA"/>
</dbReference>
<accession>W4M0T7</accession>
<dbReference type="HOGENOM" id="CLU_1486478_0_0_7"/>
<keyword evidence="3" id="KW-1185">Reference proteome</keyword>
<keyword evidence="1" id="KW-0812">Transmembrane</keyword>
<feature type="transmembrane region" description="Helical" evidence="1">
    <location>
        <begin position="6"/>
        <end position="22"/>
    </location>
</feature>
<name>W4M0T7_9BACT</name>
<feature type="transmembrane region" description="Helical" evidence="1">
    <location>
        <begin position="34"/>
        <end position="53"/>
    </location>
</feature>
<sequence length="181" mass="20487">MKFYGILTGVVLCLVYAIWYGVKIQEMPKLVSFLFLLFIGQLLEESINILIVIKKISWDEMNINIGVFSKHIYPITFGSLAGIYGSIYTVLETFNPLFKRRKNLSQLANQLSQLREHMKTQANSREHEAAIGAIASAEIEAVVGYESQVIEHLSRTNQWALEVAQQNGLKEAERAIRRALG</sequence>
<evidence type="ECO:0000256" key="1">
    <source>
        <dbReference type="SAM" id="Phobius"/>
    </source>
</evidence>
<gene>
    <name evidence="2" type="ORF">ETSY2_31620</name>
</gene>
<comment type="caution">
    <text evidence="2">The sequence shown here is derived from an EMBL/GenBank/DDBJ whole genome shotgun (WGS) entry which is preliminary data.</text>
</comment>
<evidence type="ECO:0000313" key="2">
    <source>
        <dbReference type="EMBL" id="ETX03949.1"/>
    </source>
</evidence>
<dbReference type="AlphaFoldDB" id="W4M0T7"/>
<dbReference type="Proteomes" id="UP000019140">
    <property type="component" value="Unassembled WGS sequence"/>
</dbReference>